<keyword evidence="9" id="KW-1185">Reference proteome</keyword>
<dbReference type="PANTHER" id="PTHR42844:SF1">
    <property type="entry name" value="DIHYDRONEOPTERIN ALDOLASE 1-RELATED"/>
    <property type="match status" value="1"/>
</dbReference>
<dbReference type="GO" id="GO:0005737">
    <property type="term" value="C:cytoplasm"/>
    <property type="evidence" value="ECO:0007669"/>
    <property type="project" value="TreeGrafter"/>
</dbReference>
<comment type="catalytic activity">
    <reaction evidence="1 6">
        <text>7,8-dihydroneopterin = 6-hydroxymethyl-7,8-dihydropterin + glycolaldehyde</text>
        <dbReference type="Rhea" id="RHEA:10540"/>
        <dbReference type="ChEBI" id="CHEBI:17001"/>
        <dbReference type="ChEBI" id="CHEBI:17071"/>
        <dbReference type="ChEBI" id="CHEBI:44841"/>
        <dbReference type="EC" id="4.1.2.25"/>
    </reaction>
</comment>
<accession>A0A1G4TFG1</accession>
<comment type="function">
    <text evidence="6">Catalyzes the conversion of 7,8-dihydroneopterin to 6-hydroxymethyl-7,8-dihydropterin.</text>
</comment>
<organism evidence="8 9">
    <name type="scientific">Ancylobacter rudongensis</name>
    <dbReference type="NCBI Taxonomy" id="177413"/>
    <lineage>
        <taxon>Bacteria</taxon>
        <taxon>Pseudomonadati</taxon>
        <taxon>Pseudomonadota</taxon>
        <taxon>Alphaproteobacteria</taxon>
        <taxon>Hyphomicrobiales</taxon>
        <taxon>Xanthobacteraceae</taxon>
        <taxon>Ancylobacter</taxon>
    </lineage>
</organism>
<reference evidence="9" key="1">
    <citation type="submission" date="2016-10" db="EMBL/GenBank/DDBJ databases">
        <authorList>
            <person name="Varghese N."/>
            <person name="Submissions S."/>
        </authorList>
    </citation>
    <scope>NUCLEOTIDE SEQUENCE [LARGE SCALE GENOMIC DNA]</scope>
    <source>
        <strain evidence="9">CGMCC 1.1761</strain>
    </source>
</reference>
<evidence type="ECO:0000256" key="3">
    <source>
        <dbReference type="ARBA" id="ARBA00005708"/>
    </source>
</evidence>
<dbReference type="RefSeq" id="WP_091440918.1">
    <property type="nucleotide sequence ID" value="NZ_FMTP01000004.1"/>
</dbReference>
<dbReference type="UniPathway" id="UPA00077">
    <property type="reaction ID" value="UER00154"/>
</dbReference>
<evidence type="ECO:0000256" key="4">
    <source>
        <dbReference type="ARBA" id="ARBA00022909"/>
    </source>
</evidence>
<dbReference type="Gene3D" id="3.30.1130.10">
    <property type="match status" value="1"/>
</dbReference>
<evidence type="ECO:0000256" key="5">
    <source>
        <dbReference type="ARBA" id="ARBA00023239"/>
    </source>
</evidence>
<dbReference type="Pfam" id="PF02152">
    <property type="entry name" value="FolB"/>
    <property type="match status" value="1"/>
</dbReference>
<evidence type="ECO:0000313" key="9">
    <source>
        <dbReference type="Proteomes" id="UP000198889"/>
    </source>
</evidence>
<dbReference type="FunFam" id="3.30.1130.10:FF:000003">
    <property type="entry name" value="7,8-dihydroneopterin aldolase"/>
    <property type="match status" value="1"/>
</dbReference>
<dbReference type="EMBL" id="FMTP01000004">
    <property type="protein sequence ID" value="SCW80082.1"/>
    <property type="molecule type" value="Genomic_DNA"/>
</dbReference>
<keyword evidence="4 6" id="KW-0289">Folate biosynthesis</keyword>
<dbReference type="InterPro" id="IPR043133">
    <property type="entry name" value="GTP-CH-I_C/QueF"/>
</dbReference>
<name>A0A1G4TFG1_9HYPH</name>
<evidence type="ECO:0000256" key="2">
    <source>
        <dbReference type="ARBA" id="ARBA00005013"/>
    </source>
</evidence>
<evidence type="ECO:0000256" key="6">
    <source>
        <dbReference type="RuleBase" id="RU362079"/>
    </source>
</evidence>
<dbReference type="InterPro" id="IPR006157">
    <property type="entry name" value="FolB_dom"/>
</dbReference>
<dbReference type="GO" id="GO:0046656">
    <property type="term" value="P:folic acid biosynthetic process"/>
    <property type="evidence" value="ECO:0007669"/>
    <property type="project" value="UniProtKB-UniRule"/>
</dbReference>
<evidence type="ECO:0000259" key="7">
    <source>
        <dbReference type="SMART" id="SM00905"/>
    </source>
</evidence>
<proteinExistence type="inferred from homology"/>
<dbReference type="InterPro" id="IPR006156">
    <property type="entry name" value="Dihydroneopterin_aldolase"/>
</dbReference>
<dbReference type="Proteomes" id="UP000198889">
    <property type="component" value="Unassembled WGS sequence"/>
</dbReference>
<dbReference type="GO" id="GO:0004150">
    <property type="term" value="F:dihydroneopterin aldolase activity"/>
    <property type="evidence" value="ECO:0007669"/>
    <property type="project" value="UniProtKB-UniRule"/>
</dbReference>
<sequence length="130" mass="14776">MSERPMAERIQSDRVFLRGVELHATHGLLEEEARLGQRFIVDIDWWLDAGDAAAHDDYSETVGYEKVFEVIHEVSTGHRFHILEAFAQAIAEAVLARFPRVEKVRVELHKPSAPIAGIFRDAGVEITRTR</sequence>
<dbReference type="CDD" id="cd00534">
    <property type="entry name" value="DHNA_DHNTPE"/>
    <property type="match status" value="1"/>
</dbReference>
<dbReference type="NCBIfam" id="TIGR00525">
    <property type="entry name" value="folB"/>
    <property type="match status" value="1"/>
</dbReference>
<dbReference type="STRING" id="177413.SAMN05660859_2913"/>
<evidence type="ECO:0000313" key="8">
    <source>
        <dbReference type="EMBL" id="SCW80082.1"/>
    </source>
</evidence>
<comment type="similarity">
    <text evidence="3 6">Belongs to the DHNA family.</text>
</comment>
<protein>
    <recommendedName>
        <fullName evidence="6">7,8-dihydroneopterin aldolase</fullName>
        <ecNumber evidence="6">4.1.2.25</ecNumber>
    </recommendedName>
</protein>
<dbReference type="EC" id="4.1.2.25" evidence="6"/>
<dbReference type="SMART" id="SM00905">
    <property type="entry name" value="FolB"/>
    <property type="match status" value="1"/>
</dbReference>
<dbReference type="GO" id="GO:0046654">
    <property type="term" value="P:tetrahydrofolate biosynthetic process"/>
    <property type="evidence" value="ECO:0007669"/>
    <property type="project" value="UniProtKB-UniRule"/>
</dbReference>
<evidence type="ECO:0000256" key="1">
    <source>
        <dbReference type="ARBA" id="ARBA00001353"/>
    </source>
</evidence>
<dbReference type="PANTHER" id="PTHR42844">
    <property type="entry name" value="DIHYDRONEOPTERIN ALDOLASE 1-RELATED"/>
    <property type="match status" value="1"/>
</dbReference>
<dbReference type="NCBIfam" id="TIGR00526">
    <property type="entry name" value="folB_dom"/>
    <property type="match status" value="1"/>
</dbReference>
<dbReference type="AlphaFoldDB" id="A0A1G4TFG1"/>
<gene>
    <name evidence="8" type="ORF">SAMN05660859_2913</name>
</gene>
<comment type="pathway">
    <text evidence="2 6">Cofactor biosynthesis; tetrahydrofolate biosynthesis; 2-amino-4-hydroxy-6-hydroxymethyl-7,8-dihydropteridine diphosphate from 7,8-dihydroneopterin triphosphate: step 3/4.</text>
</comment>
<feature type="domain" description="Dihydroneopterin aldolase/epimerase" evidence="7">
    <location>
        <begin position="15"/>
        <end position="128"/>
    </location>
</feature>
<dbReference type="SUPFAM" id="SSF55620">
    <property type="entry name" value="Tetrahydrobiopterin biosynthesis enzymes-like"/>
    <property type="match status" value="1"/>
</dbReference>
<keyword evidence="5 6" id="KW-0456">Lyase</keyword>